<dbReference type="RefSeq" id="WP_117535106.1">
    <property type="nucleotide sequence ID" value="NZ_QVEZ01000001.1"/>
</dbReference>
<accession>A0A3E2VAN3</accession>
<evidence type="ECO:0000313" key="2">
    <source>
        <dbReference type="Proteomes" id="UP000261079"/>
    </source>
</evidence>
<name>A0A3E2VAN3_9FIRM</name>
<sequence>MSDVKIKELDKSLIHRANSNSMGGQRGDISAHEYEVYCQKVMSWNISDSRKQKIVDQIYTRWSEQLRHEAAHVSVAVAGPARYNAKKLDHSDTILRLSSEFVEWFNGLQEQVWQGRIEDKDAKEIARLVDDIKFCIERPTLNPTASLCELANKDPELFMEYYEKLHEKYRWRKNSVIAKLYAAGKEGKLANLNRQKFFEDENLVAYTMGDRAYIKFVMKPRQQLIVALKSRKWWWNSNEEAWSTYLNKLDKEWVQNISTRYADYV</sequence>
<comment type="caution">
    <text evidence="1">The sequence shown here is derived from an EMBL/GenBank/DDBJ whole genome shotgun (WGS) entry which is preliminary data.</text>
</comment>
<organism evidence="1 2">
    <name type="scientific">Faecalibacterium prausnitzii</name>
    <dbReference type="NCBI Taxonomy" id="853"/>
    <lineage>
        <taxon>Bacteria</taxon>
        <taxon>Bacillati</taxon>
        <taxon>Bacillota</taxon>
        <taxon>Clostridia</taxon>
        <taxon>Eubacteriales</taxon>
        <taxon>Oscillospiraceae</taxon>
        <taxon>Faecalibacterium</taxon>
    </lineage>
</organism>
<dbReference type="AlphaFoldDB" id="A0A3E2VAN3"/>
<dbReference type="EMBL" id="QVEZ01000001">
    <property type="protein sequence ID" value="RGC07433.1"/>
    <property type="molecule type" value="Genomic_DNA"/>
</dbReference>
<reference evidence="1 2" key="1">
    <citation type="submission" date="2018-08" db="EMBL/GenBank/DDBJ databases">
        <title>A genome reference for cultivated species of the human gut microbiota.</title>
        <authorList>
            <person name="Zou Y."/>
            <person name="Xue W."/>
            <person name="Luo G."/>
        </authorList>
    </citation>
    <scope>NUCLEOTIDE SEQUENCE [LARGE SCALE GENOMIC DNA]</scope>
    <source>
        <strain evidence="1 2">AM42-11AC</strain>
    </source>
</reference>
<gene>
    <name evidence="1" type="ORF">DW905_02350</name>
</gene>
<dbReference type="Proteomes" id="UP000261079">
    <property type="component" value="Unassembled WGS sequence"/>
</dbReference>
<evidence type="ECO:0000313" key="1">
    <source>
        <dbReference type="EMBL" id="RGC07433.1"/>
    </source>
</evidence>
<protein>
    <submittedName>
        <fullName evidence="1">Uncharacterized protein</fullName>
    </submittedName>
</protein>
<proteinExistence type="predicted"/>